<dbReference type="PANTHER" id="PTHR35861">
    <property type="match status" value="1"/>
</dbReference>
<dbReference type="EMBL" id="CP042436">
    <property type="protein sequence ID" value="QEC65681.1"/>
    <property type="molecule type" value="Genomic_DNA"/>
</dbReference>
<evidence type="ECO:0000313" key="4">
    <source>
        <dbReference type="Proteomes" id="UP000321479"/>
    </source>
</evidence>
<dbReference type="Gene3D" id="3.40.50.11780">
    <property type="match status" value="2"/>
</dbReference>
<feature type="domain" description="Tail sheath protein C-terminal" evidence="2">
    <location>
        <begin position="492"/>
        <end position="596"/>
    </location>
</feature>
<dbReference type="Pfam" id="PF17482">
    <property type="entry name" value="Phage_sheath_1C"/>
    <property type="match status" value="1"/>
</dbReference>
<protein>
    <submittedName>
        <fullName evidence="3">Phage tail protein</fullName>
    </submittedName>
</protein>
<keyword evidence="4" id="KW-1185">Reference proteome</keyword>
<evidence type="ECO:0000256" key="1">
    <source>
        <dbReference type="ARBA" id="ARBA00008005"/>
    </source>
</evidence>
<dbReference type="InterPro" id="IPR052042">
    <property type="entry name" value="Tail_sheath_structural"/>
</dbReference>
<dbReference type="InterPro" id="IPR020287">
    <property type="entry name" value="Tail_sheath_C"/>
</dbReference>
<reference evidence="3 4" key="1">
    <citation type="journal article" date="2017" name="Curr. Microbiol.">
        <title>Mucilaginibacter ginsenosidivorans sp. nov., Isolated from Soil of Ginseng Field.</title>
        <authorList>
            <person name="Kim M.M."/>
            <person name="Siddiqi M.Z."/>
            <person name="Im W.T."/>
        </authorList>
    </citation>
    <scope>NUCLEOTIDE SEQUENCE [LARGE SCALE GENOMIC DNA]</scope>
    <source>
        <strain evidence="3 4">Gsoil 3017</strain>
    </source>
</reference>
<evidence type="ECO:0000313" key="3">
    <source>
        <dbReference type="EMBL" id="QEC65681.1"/>
    </source>
</evidence>
<name>A0A5B8V4N7_9SPHI</name>
<comment type="similarity">
    <text evidence="1">Belongs to the myoviridae tail sheath protein family.</text>
</comment>
<accession>A0A5B8V4N7</accession>
<proteinExistence type="inferred from homology"/>
<dbReference type="OrthoDB" id="9767864at2"/>
<organism evidence="3 4">
    <name type="scientific">Mucilaginibacter ginsenosidivorans</name>
    <dbReference type="NCBI Taxonomy" id="398053"/>
    <lineage>
        <taxon>Bacteria</taxon>
        <taxon>Pseudomonadati</taxon>
        <taxon>Bacteroidota</taxon>
        <taxon>Sphingobacteriia</taxon>
        <taxon>Sphingobacteriales</taxon>
        <taxon>Sphingobacteriaceae</taxon>
        <taxon>Mucilaginibacter</taxon>
    </lineage>
</organism>
<evidence type="ECO:0000259" key="2">
    <source>
        <dbReference type="Pfam" id="PF17482"/>
    </source>
</evidence>
<dbReference type="KEGG" id="mgin:FRZ54_14405"/>
<dbReference type="PANTHER" id="PTHR35861:SF1">
    <property type="entry name" value="PHAGE TAIL SHEATH PROTEIN"/>
    <property type="match status" value="1"/>
</dbReference>
<dbReference type="Proteomes" id="UP000321479">
    <property type="component" value="Chromosome"/>
</dbReference>
<dbReference type="AlphaFoldDB" id="A0A5B8V4N7"/>
<sequence length="602" mass="65362">MRLFFDNGGGVCYICSVDKYSSNDNDATRATKITEGLAEVRKFDEPTILLFPDAVNIKTGGAVDWDKIAGIQQAALKQCGDLGDRFAVLDVPDDPTKLVEEEADLFRSKIGMNNLKYGAAYSPYVKTIYDKTFRLRDIMKNLFDSTGTALALKSLFKDSDKDASGTPIKTKLDTFSTVYASNDLMNSRLAVYTGAPATDTFSSSKLDASYQAIVNAFNGAANDAARLVQLKAAFEFVYYLYAQFEGFVVNHATPTNKINTATPATPTAALPIITRVIGSTVLRAAVEDFLASNLKTSLQTFRNLDNEAYRIATPDISNTAASMAVVDFTLFTDAKWVPAAAVDSGLINGATLLDKGTQALNALTQIFRAAKSGLDSVVSIGLALESATEDALTPDLPIYNSILSVLNTSINTLPPSGAVAGVYASVDRDRGVWKAPGNVSINSVSDVSELIDDDTQEGLNVDPNAGKSINAIRAFYGKGILVWGVRTLAGNDNEWRYISVRRFFSFVEESCKKSTSWCVFEPNDANTWARIRGQIDNFLNNQWRQGALAGAKPEQAYYINCGLGITMTSQDILEGRLIVEIGMAAVRPAEFVILRFSHKLQQ</sequence>
<gene>
    <name evidence="3" type="ORF">FRZ54_14405</name>
</gene>